<comment type="caution">
    <text evidence="3">The sequence shown here is derived from an EMBL/GenBank/DDBJ whole genome shotgun (WGS) entry which is preliminary data.</text>
</comment>
<dbReference type="Pfam" id="PF19830">
    <property type="entry name" value="DUF6311"/>
    <property type="match status" value="1"/>
</dbReference>
<evidence type="ECO:0000313" key="3">
    <source>
        <dbReference type="EMBL" id="GIE04531.1"/>
    </source>
</evidence>
<dbReference type="GO" id="GO:0016740">
    <property type="term" value="F:transferase activity"/>
    <property type="evidence" value="ECO:0007669"/>
    <property type="project" value="UniProtKB-KW"/>
</dbReference>
<reference evidence="3 4" key="1">
    <citation type="submission" date="2021-01" db="EMBL/GenBank/DDBJ databases">
        <title>Whole genome shotgun sequence of Actinoplanes durhamensis NBRC 14914.</title>
        <authorList>
            <person name="Komaki H."/>
            <person name="Tamura T."/>
        </authorList>
    </citation>
    <scope>NUCLEOTIDE SEQUENCE [LARGE SCALE GENOMIC DNA]</scope>
    <source>
        <strain evidence="3 4">NBRC 14914</strain>
    </source>
</reference>
<feature type="transmembrane region" description="Helical" evidence="1">
    <location>
        <begin position="356"/>
        <end position="377"/>
    </location>
</feature>
<feature type="transmembrane region" description="Helical" evidence="1">
    <location>
        <begin position="150"/>
        <end position="170"/>
    </location>
</feature>
<feature type="transmembrane region" description="Helical" evidence="1">
    <location>
        <begin position="31"/>
        <end position="51"/>
    </location>
</feature>
<dbReference type="RefSeq" id="WP_203731354.1">
    <property type="nucleotide sequence ID" value="NZ_BAAATX010000011.1"/>
</dbReference>
<accession>A0ABQ3Z3Y6</accession>
<sequence length="622" mass="67049">MSVAAPATASTEDQPTLPAASAATIVRRLRFHVFVAVAALAAAVYVTHGLWQQPYTNVLADNVGDQAFFEWVLSYGVHLLRDGGDPFFTTMLNTPLGVNLAANTSVTVYAILLAPLTVLAGPQITFVTILTLNLAGSAFAWYLFLNRWIAGNRISAAIGGMFCGFAPGFISHANGHLNWTSGWIAPLVLWQLLKLREKGRWLRNGAILGAMLGTFFTLAAEGLFFTALAGGVFVVAWSLSRTTWPEARAALTTVLAALGVAAVVAGIILAYPLYMHFDGPQTFKGTGFNQTHYAEDLGAYFSFSQRSLAALAGFGSDLAPNPTEATSFFGLPLMILVIASLFMLWRRADPGRRATLRALIIVGLVFMVLSLGPRLIFLDNETDIPLPYALLQRLPLFDSALPLRFALVLVGVIGVVLALAADTLLDRERVPHPAQTAFATAFAFALIPIIPLPLLYTTRAPEPAFIADGLWKKYVPEGGTMSALPFAINVAADGQRWQAYTMARGGRQFDIPDGYFLGPGPGGAEGNGRIGAQPRKTDWLFLRAALYGHITEVNNNDRASARTDFKYWGIDAVFLAPTITGPEGMLYRAALEIVATDLLGPPDKVGGVLVWRIRQGLDPVNR</sequence>
<proteinExistence type="predicted"/>
<gene>
    <name evidence="3" type="ORF">Adu01nite_58810</name>
</gene>
<feature type="transmembrane region" description="Helical" evidence="1">
    <location>
        <begin position="403"/>
        <end position="425"/>
    </location>
</feature>
<protein>
    <submittedName>
        <fullName evidence="3">Glycosyl transferase</fullName>
    </submittedName>
</protein>
<dbReference type="Proteomes" id="UP000637628">
    <property type="component" value="Unassembled WGS sequence"/>
</dbReference>
<evidence type="ECO:0000313" key="4">
    <source>
        <dbReference type="Proteomes" id="UP000637628"/>
    </source>
</evidence>
<name>A0ABQ3Z3Y6_9ACTN</name>
<feature type="transmembrane region" description="Helical" evidence="1">
    <location>
        <begin position="126"/>
        <end position="144"/>
    </location>
</feature>
<dbReference type="InterPro" id="IPR046278">
    <property type="entry name" value="DUF6311"/>
</dbReference>
<feature type="transmembrane region" description="Helical" evidence="1">
    <location>
        <begin position="437"/>
        <end position="456"/>
    </location>
</feature>
<keyword evidence="1" id="KW-0472">Membrane</keyword>
<feature type="domain" description="DUF6311" evidence="2">
    <location>
        <begin position="86"/>
        <end position="419"/>
    </location>
</feature>
<dbReference type="EMBL" id="BOML01000048">
    <property type="protein sequence ID" value="GIE04531.1"/>
    <property type="molecule type" value="Genomic_DNA"/>
</dbReference>
<keyword evidence="4" id="KW-1185">Reference proteome</keyword>
<feature type="transmembrane region" description="Helical" evidence="1">
    <location>
        <begin position="249"/>
        <end position="274"/>
    </location>
</feature>
<evidence type="ECO:0000259" key="2">
    <source>
        <dbReference type="Pfam" id="PF19830"/>
    </source>
</evidence>
<keyword evidence="3" id="KW-0808">Transferase</keyword>
<feature type="transmembrane region" description="Helical" evidence="1">
    <location>
        <begin position="205"/>
        <end position="237"/>
    </location>
</feature>
<organism evidence="3 4">
    <name type="scientific">Paractinoplanes durhamensis</name>
    <dbReference type="NCBI Taxonomy" id="113563"/>
    <lineage>
        <taxon>Bacteria</taxon>
        <taxon>Bacillati</taxon>
        <taxon>Actinomycetota</taxon>
        <taxon>Actinomycetes</taxon>
        <taxon>Micromonosporales</taxon>
        <taxon>Micromonosporaceae</taxon>
        <taxon>Paractinoplanes</taxon>
    </lineage>
</organism>
<keyword evidence="1" id="KW-0812">Transmembrane</keyword>
<keyword evidence="1" id="KW-1133">Transmembrane helix</keyword>
<feature type="transmembrane region" description="Helical" evidence="1">
    <location>
        <begin position="325"/>
        <end position="344"/>
    </location>
</feature>
<feature type="transmembrane region" description="Helical" evidence="1">
    <location>
        <begin position="100"/>
        <end position="119"/>
    </location>
</feature>
<evidence type="ECO:0000256" key="1">
    <source>
        <dbReference type="SAM" id="Phobius"/>
    </source>
</evidence>